<accession>A0ABR1T4I8</accession>
<keyword evidence="10" id="KW-0732">Signal</keyword>
<comment type="subcellular location">
    <subcellularLocation>
        <location evidence="2">Secreted</location>
        <location evidence="2">Extracellular space</location>
    </subcellularLocation>
</comment>
<keyword evidence="8" id="KW-0865">Zymogen</keyword>
<dbReference type="InterPro" id="IPR030400">
    <property type="entry name" value="Sedolisin_dom"/>
</dbReference>
<feature type="chain" id="PRO_5045596970" evidence="10">
    <location>
        <begin position="19"/>
        <end position="548"/>
    </location>
</feature>
<comment type="caution">
    <text evidence="9">Lacks conserved residue(s) required for the propagation of feature annotation.</text>
</comment>
<evidence type="ECO:0000256" key="9">
    <source>
        <dbReference type="PROSITE-ProRule" id="PRU01032"/>
    </source>
</evidence>
<dbReference type="Proteomes" id="UP001480595">
    <property type="component" value="Unassembled WGS sequence"/>
</dbReference>
<dbReference type="EMBL" id="JAQQWL010000015">
    <property type="protein sequence ID" value="KAK8041507.1"/>
    <property type="molecule type" value="Genomic_DNA"/>
</dbReference>
<comment type="caution">
    <text evidence="12">The sequence shown here is derived from an EMBL/GenBank/DDBJ whole genome shotgun (WGS) entry which is preliminary data.</text>
</comment>
<dbReference type="PANTHER" id="PTHR14218">
    <property type="entry name" value="PROTEASE S8 TRIPEPTIDYL PEPTIDASE I CLN2"/>
    <property type="match status" value="1"/>
</dbReference>
<dbReference type="RefSeq" id="XP_066709052.1">
    <property type="nucleotide sequence ID" value="XM_066865923.1"/>
</dbReference>
<keyword evidence="7" id="KW-0106">Calcium</keyword>
<gene>
    <name evidence="12" type="ORF">PG994_014514</name>
</gene>
<sequence length="548" mass="59155">MQFLLIEGLLVLAALTAASPTSRRATDHVTHEKRHQLPVVWAKREKVDGRAVLPLRIGLKQRNLDRADELLDQSGDYAQHWTPRQIADMFAPSQEVVDSVRAWLAESGIDPRRIGVSESRSWISVNATVAEVESLIQTDYHVYEHSSGHLHVASGSYSVPAYLSAEHIDFIMPTLHFDAKRCREDIGQNTGTLAKLGPQTGMSKIIKKLEDCDTQIVPDCLRALYHLPPGTPAQPGNSCGIVEYTPQSYHPADLDLFFANLSKKEVGDRPILDSIDGGTIQQNLTDPNLFVESALDLEYAMALVYPQTVMLYQVGDMLGGGSFNNFLDALDGSYCTYEGGDDPVQDGVYPDPAPGGYKGPADCGTSKATNVISTSYGYNEAELTPVYQMRQCYEYMKLGLHGVTVLYSSGDYGVAGNGGICVGTNGTQINGTSGHFNPSFPGTCPYITAVGATQVLTGTNILQDLANKVQPEVACETRIRSGGGFSNGPVGFLNPALYAHPDVLNNVIRGANPGCGTAGFAVAPGWDHVTGLRTPNFPRMLDLFLGLP</sequence>
<evidence type="ECO:0000256" key="1">
    <source>
        <dbReference type="ARBA" id="ARBA00001913"/>
    </source>
</evidence>
<comment type="cofactor">
    <cofactor evidence="1">
        <name>Ca(2+)</name>
        <dbReference type="ChEBI" id="CHEBI:29108"/>
    </cofactor>
</comment>
<dbReference type="Gene3D" id="3.40.50.200">
    <property type="entry name" value="Peptidase S8/S53 domain"/>
    <property type="match status" value="2"/>
</dbReference>
<evidence type="ECO:0000256" key="10">
    <source>
        <dbReference type="SAM" id="SignalP"/>
    </source>
</evidence>
<dbReference type="InterPro" id="IPR036852">
    <property type="entry name" value="Peptidase_S8/S53_dom_sf"/>
</dbReference>
<evidence type="ECO:0000256" key="5">
    <source>
        <dbReference type="ARBA" id="ARBA00022801"/>
    </source>
</evidence>
<dbReference type="CDD" id="cd11377">
    <property type="entry name" value="Pro-peptidase_S53"/>
    <property type="match status" value="1"/>
</dbReference>
<dbReference type="CDD" id="cd04056">
    <property type="entry name" value="Peptidases_S53"/>
    <property type="match status" value="1"/>
</dbReference>
<reference evidence="12 13" key="1">
    <citation type="submission" date="2023-01" db="EMBL/GenBank/DDBJ databases">
        <title>Analysis of 21 Apiospora genomes using comparative genomics revels a genus with tremendous synthesis potential of carbohydrate active enzymes and secondary metabolites.</title>
        <authorList>
            <person name="Sorensen T."/>
        </authorList>
    </citation>
    <scope>NUCLEOTIDE SEQUENCE [LARGE SCALE GENOMIC DNA]</scope>
    <source>
        <strain evidence="12 13">CBS 135458</strain>
    </source>
</reference>
<evidence type="ECO:0000259" key="11">
    <source>
        <dbReference type="PROSITE" id="PS51695"/>
    </source>
</evidence>
<evidence type="ECO:0000256" key="8">
    <source>
        <dbReference type="ARBA" id="ARBA00023145"/>
    </source>
</evidence>
<dbReference type="PROSITE" id="PS51695">
    <property type="entry name" value="SEDOLISIN"/>
    <property type="match status" value="1"/>
</dbReference>
<dbReference type="Pfam" id="PF09286">
    <property type="entry name" value="Pro-kuma_activ"/>
    <property type="match status" value="1"/>
</dbReference>
<feature type="signal peptide" evidence="10">
    <location>
        <begin position="1"/>
        <end position="18"/>
    </location>
</feature>
<evidence type="ECO:0000313" key="12">
    <source>
        <dbReference type="EMBL" id="KAK8041507.1"/>
    </source>
</evidence>
<organism evidence="12 13">
    <name type="scientific">Apiospora phragmitis</name>
    <dbReference type="NCBI Taxonomy" id="2905665"/>
    <lineage>
        <taxon>Eukaryota</taxon>
        <taxon>Fungi</taxon>
        <taxon>Dikarya</taxon>
        <taxon>Ascomycota</taxon>
        <taxon>Pezizomycotina</taxon>
        <taxon>Sordariomycetes</taxon>
        <taxon>Xylariomycetidae</taxon>
        <taxon>Amphisphaeriales</taxon>
        <taxon>Apiosporaceae</taxon>
        <taxon>Apiospora</taxon>
    </lineage>
</organism>
<keyword evidence="4" id="KW-0479">Metal-binding</keyword>
<dbReference type="PANTHER" id="PTHR14218:SF19">
    <property type="entry name" value="SERINE PROTEASE AORO, PUTATIVE (AFU_ORTHOLOGUE AFUA_6G10250)-RELATED"/>
    <property type="match status" value="1"/>
</dbReference>
<keyword evidence="3" id="KW-0645">Protease</keyword>
<evidence type="ECO:0000313" key="13">
    <source>
        <dbReference type="Proteomes" id="UP001480595"/>
    </source>
</evidence>
<dbReference type="SMART" id="SM00944">
    <property type="entry name" value="Pro-kuma_activ"/>
    <property type="match status" value="1"/>
</dbReference>
<dbReference type="SUPFAM" id="SSF54897">
    <property type="entry name" value="Protease propeptides/inhibitors"/>
    <property type="match status" value="1"/>
</dbReference>
<dbReference type="InterPro" id="IPR015366">
    <property type="entry name" value="S53_propep"/>
</dbReference>
<keyword evidence="6" id="KW-0720">Serine protease</keyword>
<proteinExistence type="predicted"/>
<evidence type="ECO:0000256" key="7">
    <source>
        <dbReference type="ARBA" id="ARBA00022837"/>
    </source>
</evidence>
<feature type="domain" description="Peptidase S53" evidence="11">
    <location>
        <begin position="215"/>
        <end position="548"/>
    </location>
</feature>
<dbReference type="SUPFAM" id="SSF52743">
    <property type="entry name" value="Subtilisin-like"/>
    <property type="match status" value="1"/>
</dbReference>
<dbReference type="GeneID" id="92098986"/>
<name>A0ABR1T4I8_9PEZI</name>
<evidence type="ECO:0000256" key="4">
    <source>
        <dbReference type="ARBA" id="ARBA00022723"/>
    </source>
</evidence>
<dbReference type="InterPro" id="IPR050819">
    <property type="entry name" value="Tripeptidyl-peptidase_I"/>
</dbReference>
<keyword evidence="5" id="KW-0378">Hydrolase</keyword>
<evidence type="ECO:0000256" key="2">
    <source>
        <dbReference type="ARBA" id="ARBA00004239"/>
    </source>
</evidence>
<keyword evidence="13" id="KW-1185">Reference proteome</keyword>
<evidence type="ECO:0000256" key="6">
    <source>
        <dbReference type="ARBA" id="ARBA00022825"/>
    </source>
</evidence>
<evidence type="ECO:0000256" key="3">
    <source>
        <dbReference type="ARBA" id="ARBA00022670"/>
    </source>
</evidence>
<protein>
    <submittedName>
        <fullName evidence="12">Subtilisin-like protein</fullName>
    </submittedName>
</protein>